<dbReference type="NCBIfam" id="TIGR02810">
    <property type="entry name" value="agaZ_gatZ"/>
    <property type="match status" value="1"/>
</dbReference>
<dbReference type="InterPro" id="IPR012062">
    <property type="entry name" value="GatZ/KbaZ-like"/>
</dbReference>
<dbReference type="PANTHER" id="PTHR32502">
    <property type="entry name" value="N-ACETYLGALACTOSAMINE PERMEASE II COMPONENT-RELATED"/>
    <property type="match status" value="1"/>
</dbReference>
<dbReference type="GO" id="GO:2001059">
    <property type="term" value="P:D-tagatose 6-phosphate catabolic process"/>
    <property type="evidence" value="ECO:0007669"/>
    <property type="project" value="UniProtKB-UniPathway"/>
</dbReference>
<evidence type="ECO:0000313" key="2">
    <source>
        <dbReference type="EMBL" id="TAA33347.1"/>
    </source>
</evidence>
<dbReference type="SUPFAM" id="SSF51569">
    <property type="entry name" value="Aldolase"/>
    <property type="match status" value="1"/>
</dbReference>
<dbReference type="Pfam" id="PF08013">
    <property type="entry name" value="GatZ_KbaZ-like"/>
    <property type="match status" value="1"/>
</dbReference>
<dbReference type="InterPro" id="IPR013785">
    <property type="entry name" value="Aldolase_TIM"/>
</dbReference>
<dbReference type="PANTHER" id="PTHR32502:SF2">
    <property type="entry name" value="D-TAGATOSE-1,6-BISPHOSPHATE ALDOLASE SUBUNIT KBAZ"/>
    <property type="match status" value="1"/>
</dbReference>
<dbReference type="EC" id="4.1.2.40" evidence="2"/>
<evidence type="ECO:0000256" key="1">
    <source>
        <dbReference type="ARBA" id="ARBA00005191"/>
    </source>
</evidence>
<comment type="caution">
    <text evidence="2">The sequence shown here is derived from an EMBL/GenBank/DDBJ whole genome shotgun (WGS) entry which is preliminary data.</text>
</comment>
<dbReference type="Proteomes" id="UP000291286">
    <property type="component" value="Unassembled WGS sequence"/>
</dbReference>
<organism evidence="2 3">
    <name type="scientific">Pseudoxanthomonas winnipegensis</name>
    <dbReference type="NCBI Taxonomy" id="2480810"/>
    <lineage>
        <taxon>Bacteria</taxon>
        <taxon>Pseudomonadati</taxon>
        <taxon>Pseudomonadota</taxon>
        <taxon>Gammaproteobacteria</taxon>
        <taxon>Lysobacterales</taxon>
        <taxon>Lysobacteraceae</taxon>
        <taxon>Pseudoxanthomonas</taxon>
    </lineage>
</organism>
<dbReference type="Gene3D" id="1.10.400.20">
    <property type="entry name" value="putative tagatose 6-phosphate kinase domain like"/>
    <property type="match status" value="1"/>
</dbReference>
<comment type="pathway">
    <text evidence="1">Carbohydrate metabolism; D-tagatose 6-phosphate degradation; D-glyceraldehyde 3-phosphate and glycerone phosphate from D-tagatose 6-phosphate: step 2/2.</text>
</comment>
<dbReference type="UniPathway" id="UPA00704">
    <property type="reaction ID" value="UER00716"/>
</dbReference>
<sequence>MQVLLDLIARHTSGHAVGVTSICSAHPLVIEATLHHAQRTGQDLVLFEATCNQVNQDGGYTGMTPADFVAFVHGIARRVGFDASRIALGGDHLGPNPWTTLEASAAMDKAEVMVAAYVAAGFRKIHLDCSMACAGDAEPLPEAQIVQRAVRLARAAEAAWQQAGGEAPVYVIGTEVPIPGGATEAIEGLAVTTPEAALATIEAHRVAFVEAGLEAAWQRVVASVVQPGVEFDHHSVIDYAPDKAVALSRSITTVPNMVFEAHSTDYQTRDALAALVRDHFAILKVGPGLTFALREALWALDAIEREWIEPTRQARLREVVLQRLHAEPGHWRRYYHGQGHALDIDLQYSLSDRIRYYWPDARIEQARLQLFDNLRRDPPPISLVSQFLPHALHALRTGTATLDPQSLAMAHVSAVLDEYHHACHDQDRS</sequence>
<dbReference type="GO" id="GO:0005975">
    <property type="term" value="P:carbohydrate metabolic process"/>
    <property type="evidence" value="ECO:0007669"/>
    <property type="project" value="InterPro"/>
</dbReference>
<keyword evidence="2" id="KW-0456">Lyase</keyword>
<reference evidence="2 3" key="1">
    <citation type="submission" date="2019-02" db="EMBL/GenBank/DDBJ databases">
        <title>WGS of Pseudoxanthomonas species novum from clinical isolates.</title>
        <authorList>
            <person name="Bernier A.-M."/>
            <person name="Bernard K."/>
            <person name="Vachon A."/>
        </authorList>
    </citation>
    <scope>NUCLEOTIDE SEQUENCE [LARGE SCALE GENOMIC DNA]</scope>
    <source>
        <strain evidence="2 3">NML171202</strain>
    </source>
</reference>
<dbReference type="EMBL" id="SHMB01000001">
    <property type="protein sequence ID" value="TAA33347.1"/>
    <property type="molecule type" value="Genomic_DNA"/>
</dbReference>
<dbReference type="AlphaFoldDB" id="A0A4Q8LQ37"/>
<dbReference type="PIRSF" id="PIRSF009264">
    <property type="entry name" value="TagBP_ald_AgaZ"/>
    <property type="match status" value="1"/>
</dbReference>
<gene>
    <name evidence="2" type="ORF">EA661_03570</name>
</gene>
<dbReference type="GO" id="GO:0009025">
    <property type="term" value="F:tagatose-bisphosphate aldolase activity"/>
    <property type="evidence" value="ECO:0007669"/>
    <property type="project" value="UniProtKB-EC"/>
</dbReference>
<dbReference type="GO" id="GO:0009401">
    <property type="term" value="P:phosphoenolpyruvate-dependent sugar phosphotransferase system"/>
    <property type="evidence" value="ECO:0007669"/>
    <property type="project" value="TreeGrafter"/>
</dbReference>
<dbReference type="InterPro" id="IPR050303">
    <property type="entry name" value="GatZ_KbaZ_carbometab"/>
</dbReference>
<accession>A0A4Q8LQ37</accession>
<name>A0A4Q8LQ37_9GAMM</name>
<proteinExistence type="predicted"/>
<evidence type="ECO:0000313" key="3">
    <source>
        <dbReference type="Proteomes" id="UP000291286"/>
    </source>
</evidence>
<dbReference type="RefSeq" id="WP_130515772.1">
    <property type="nucleotide sequence ID" value="NZ_SHMB01000001.1"/>
</dbReference>
<dbReference type="Gene3D" id="3.20.20.70">
    <property type="entry name" value="Aldolase class I"/>
    <property type="match status" value="1"/>
</dbReference>
<protein>
    <submittedName>
        <fullName evidence="2">D-tagatose-bisphosphate aldolase, class II, non-catalytic subunit</fullName>
        <ecNumber evidence="2">4.1.2.40</ecNumber>
    </submittedName>
</protein>
<dbReference type="GO" id="GO:0005886">
    <property type="term" value="C:plasma membrane"/>
    <property type="evidence" value="ECO:0007669"/>
    <property type="project" value="TreeGrafter"/>
</dbReference>